<keyword evidence="7 16" id="KW-0560">Oxidoreductase</keyword>
<evidence type="ECO:0000256" key="8">
    <source>
        <dbReference type="ARBA" id="ARBA00023180"/>
    </source>
</evidence>
<keyword evidence="6 16" id="KW-0274">FAD</keyword>
<dbReference type="InterPro" id="IPR036188">
    <property type="entry name" value="FAD/NAD-bd_sf"/>
</dbReference>
<evidence type="ECO:0000256" key="13">
    <source>
        <dbReference type="ARBA" id="ARBA00047616"/>
    </source>
</evidence>
<evidence type="ECO:0000256" key="1">
    <source>
        <dbReference type="ARBA" id="ARBA00001974"/>
    </source>
</evidence>
<evidence type="ECO:0000256" key="2">
    <source>
        <dbReference type="ARBA" id="ARBA00004371"/>
    </source>
</evidence>
<comment type="catalytic activity">
    <reaction evidence="13">
        <text>S-(2E,6E)-farnesyl-L-cysteine + O2 + H2O = (2E,6E)-farnesal + L-cysteine + H2O2</text>
        <dbReference type="Rhea" id="RHEA:30231"/>
        <dbReference type="ChEBI" id="CHEBI:15377"/>
        <dbReference type="ChEBI" id="CHEBI:15379"/>
        <dbReference type="ChEBI" id="CHEBI:15894"/>
        <dbReference type="ChEBI" id="CHEBI:16240"/>
        <dbReference type="ChEBI" id="CHEBI:35235"/>
        <dbReference type="ChEBI" id="CHEBI:62141"/>
        <dbReference type="EC" id="1.8.3.5"/>
    </reaction>
    <physiologicalReaction direction="left-to-right" evidence="13">
        <dbReference type="Rhea" id="RHEA:30232"/>
    </physiologicalReaction>
</comment>
<dbReference type="InterPro" id="IPR010795">
    <property type="entry name" value="Prenylcys_lyase"/>
</dbReference>
<dbReference type="PANTHER" id="PTHR15944">
    <property type="entry name" value="FARNESYLCYSTEINE LYASE"/>
    <property type="match status" value="1"/>
</dbReference>
<evidence type="ECO:0000256" key="10">
    <source>
        <dbReference type="ARBA" id="ARBA00039077"/>
    </source>
</evidence>
<evidence type="ECO:0000256" key="6">
    <source>
        <dbReference type="ARBA" id="ARBA00022827"/>
    </source>
</evidence>
<feature type="region of interest" description="Disordered" evidence="17">
    <location>
        <begin position="71"/>
        <end position="94"/>
    </location>
</feature>
<dbReference type="Gene3D" id="3.50.50.60">
    <property type="entry name" value="FAD/NAD(P)-binding domain"/>
    <property type="match status" value="1"/>
</dbReference>
<reference evidence="19" key="1">
    <citation type="submission" date="2023-07" db="EMBL/GenBank/DDBJ databases">
        <authorList>
            <person name="Stuckert A."/>
        </authorList>
    </citation>
    <scope>NUCLEOTIDE SEQUENCE</scope>
</reference>
<protein>
    <recommendedName>
        <fullName evidence="11">Prenylcysteine oxidase 1</fullName>
        <ecNumber evidence="10">1.8.3.5</ecNumber>
    </recommendedName>
</protein>
<evidence type="ECO:0000256" key="4">
    <source>
        <dbReference type="ARBA" id="ARBA00022630"/>
    </source>
</evidence>
<dbReference type="PANTHER" id="PTHR15944:SF3">
    <property type="entry name" value="PRENYLCYSTEINE OXIDASE 1"/>
    <property type="match status" value="1"/>
</dbReference>
<comment type="similarity">
    <text evidence="3 16">Belongs to the prenylcysteine oxidase family.</text>
</comment>
<evidence type="ECO:0000256" key="16">
    <source>
        <dbReference type="PIRNR" id="PIRNR036292"/>
    </source>
</evidence>
<dbReference type="EC" id="1.8.3.5" evidence="10"/>
<evidence type="ECO:0000256" key="9">
    <source>
        <dbReference type="ARBA" id="ARBA00023228"/>
    </source>
</evidence>
<organism evidence="19 20">
    <name type="scientific">Ranitomeya imitator</name>
    <name type="common">mimic poison frog</name>
    <dbReference type="NCBI Taxonomy" id="111125"/>
    <lineage>
        <taxon>Eukaryota</taxon>
        <taxon>Metazoa</taxon>
        <taxon>Chordata</taxon>
        <taxon>Craniata</taxon>
        <taxon>Vertebrata</taxon>
        <taxon>Euteleostomi</taxon>
        <taxon>Amphibia</taxon>
        <taxon>Batrachia</taxon>
        <taxon>Anura</taxon>
        <taxon>Neobatrachia</taxon>
        <taxon>Hyloidea</taxon>
        <taxon>Dendrobatidae</taxon>
        <taxon>Dendrobatinae</taxon>
        <taxon>Ranitomeya</taxon>
    </lineage>
</organism>
<dbReference type="Proteomes" id="UP001176940">
    <property type="component" value="Unassembled WGS sequence"/>
</dbReference>
<evidence type="ECO:0000256" key="12">
    <source>
        <dbReference type="ARBA" id="ARBA00045287"/>
    </source>
</evidence>
<sequence length="565" mass="62907">MTEARMRTMVRTGTPTGRHAALRRRLLYAVRGYPVQPADRSGTGPAACTQQDRADKVRLCRSCGRKTRRGRHLMKIGGPGPGLRPPHRTQTAAGPPPGNIGGLSTALQNAVDKPLMPKFGNHVQIDIIEKGEVGGRLSTVEMEGKHYESGGSVIHPLNLHMKSFVKELGLNARSPNENLVGIYNGDEFVFQESEWFLVNIFKMIWNYGLNFLRMYMWVEDMMDKFMRIYRYQTFDFSFSSTESLLHAMGGNDFTTKVNVTIDEVLQKAGFSQRFIDEIVAPTMRVNYGQGVDVNGFVGAVSLAGTDSGLWAVEGGNNLVCTGLLYASKAQLVKGTVTSVQEKARPTKSGDTVKLYEVNYETDQGPSLGLYDIVIIATPLAKEITNIKFLDFDLPIEASKPYQQTVATFVHGQINASFFGYPKPSQFSVSEILTTDAPKLFINSIGTVSPVTPESESPKSSDTKVWKIFSPEPLTDEQLRLLFESYHAVIVKKWLAYPQYNPPEKLPPIILHHDIYYLNSIELAASAMEMCAISAKNIALLSYHRWYGQDGQIDQEDLAERLKSEL</sequence>
<dbReference type="PIRSF" id="PIRSF036292">
    <property type="entry name" value="Prenylcysteine_oxidase"/>
    <property type="match status" value="1"/>
</dbReference>
<evidence type="ECO:0000256" key="14">
    <source>
        <dbReference type="ARBA" id="ARBA00048495"/>
    </source>
</evidence>
<keyword evidence="4 16" id="KW-0285">Flavoprotein</keyword>
<comment type="cofactor">
    <cofactor evidence="1 16">
        <name>FAD</name>
        <dbReference type="ChEBI" id="CHEBI:57692"/>
    </cofactor>
</comment>
<evidence type="ECO:0000256" key="11">
    <source>
        <dbReference type="ARBA" id="ARBA00040608"/>
    </source>
</evidence>
<comment type="subcellular location">
    <subcellularLocation>
        <location evidence="2">Lysosome</location>
    </subcellularLocation>
</comment>
<evidence type="ECO:0000256" key="7">
    <source>
        <dbReference type="ARBA" id="ARBA00023002"/>
    </source>
</evidence>
<evidence type="ECO:0000256" key="17">
    <source>
        <dbReference type="SAM" id="MobiDB-lite"/>
    </source>
</evidence>
<accession>A0ABN9L930</accession>
<gene>
    <name evidence="19" type="ORF">RIMI_LOCUS6714295</name>
</gene>
<dbReference type="Pfam" id="PF07156">
    <property type="entry name" value="Prenylcys_lyase"/>
    <property type="match status" value="1"/>
</dbReference>
<name>A0ABN9L930_9NEOB</name>
<evidence type="ECO:0000256" key="15">
    <source>
        <dbReference type="ARBA" id="ARBA00049343"/>
    </source>
</evidence>
<comment type="catalytic activity">
    <reaction evidence="15">
        <text>[(2E,6E,10E)-geranylgeranyl]-L-cysteine + O2 + H2O = (2E,6E,10E)-geranylgeranial + L-cysteine + H2O2</text>
        <dbReference type="Rhea" id="RHEA:70407"/>
        <dbReference type="ChEBI" id="CHEBI:15377"/>
        <dbReference type="ChEBI" id="CHEBI:15379"/>
        <dbReference type="ChEBI" id="CHEBI:16240"/>
        <dbReference type="ChEBI" id="CHEBI:35235"/>
        <dbReference type="ChEBI" id="CHEBI:189549"/>
        <dbReference type="ChEBI" id="CHEBI:189554"/>
        <dbReference type="EC" id="1.8.3.5"/>
    </reaction>
    <physiologicalReaction direction="left-to-right" evidence="15">
        <dbReference type="Rhea" id="RHEA:70408"/>
    </physiologicalReaction>
</comment>
<dbReference type="SUPFAM" id="SSF51905">
    <property type="entry name" value="FAD/NAD(P)-binding domain"/>
    <property type="match status" value="1"/>
</dbReference>
<feature type="domain" description="Prenylcysteine lyase" evidence="18">
    <location>
        <begin position="190"/>
        <end position="554"/>
    </location>
</feature>
<keyword evidence="5" id="KW-0732">Signal</keyword>
<evidence type="ECO:0000256" key="3">
    <source>
        <dbReference type="ARBA" id="ARBA00009967"/>
    </source>
</evidence>
<evidence type="ECO:0000313" key="20">
    <source>
        <dbReference type="Proteomes" id="UP001176940"/>
    </source>
</evidence>
<comment type="catalytic activity">
    <reaction evidence="14">
        <text>an S-polyprenyl-L-cysteine + O2 + H2O = a polyprenal + L-cysteine + H2O2</text>
        <dbReference type="Rhea" id="RHEA:53892"/>
        <dbReference type="Rhea" id="RHEA-COMP:13675"/>
        <dbReference type="Rhea" id="RHEA-COMP:13676"/>
        <dbReference type="ChEBI" id="CHEBI:15377"/>
        <dbReference type="ChEBI" id="CHEBI:15379"/>
        <dbReference type="ChEBI" id="CHEBI:16240"/>
        <dbReference type="ChEBI" id="CHEBI:35235"/>
        <dbReference type="ChEBI" id="CHEBI:137934"/>
        <dbReference type="ChEBI" id="CHEBI:137935"/>
        <dbReference type="EC" id="1.8.3.5"/>
    </reaction>
    <physiologicalReaction direction="left-to-right" evidence="14">
        <dbReference type="Rhea" id="RHEA:53893"/>
    </physiologicalReaction>
</comment>
<keyword evidence="20" id="KW-1185">Reference proteome</keyword>
<comment type="caution">
    <text evidence="19">The sequence shown here is derived from an EMBL/GenBank/DDBJ whole genome shotgun (WGS) entry which is preliminary data.</text>
</comment>
<dbReference type="InterPro" id="IPR017046">
    <property type="entry name" value="Prenylcysteine_Oxase1"/>
</dbReference>
<dbReference type="EMBL" id="CAUEEQ010012259">
    <property type="protein sequence ID" value="CAJ0936341.1"/>
    <property type="molecule type" value="Genomic_DNA"/>
</dbReference>
<evidence type="ECO:0000256" key="5">
    <source>
        <dbReference type="ARBA" id="ARBA00022729"/>
    </source>
</evidence>
<keyword evidence="9" id="KW-0458">Lysosome</keyword>
<keyword evidence="8" id="KW-0325">Glycoprotein</keyword>
<comment type="function">
    <text evidence="12">Prenylcysteine oxidase that cleaves the thioether bond of prenyl-L-cysteines, such as farnesylcysteine and geranylgeranylcysteine. Only active against free prenylcysteines and not prenylcysteine residues within prenylated proteins or peptides. Involved in the final step in the degradation of prenylated proteins, by degrading prenylcysteines after the protein has been degraded.</text>
</comment>
<evidence type="ECO:0000313" key="19">
    <source>
        <dbReference type="EMBL" id="CAJ0936341.1"/>
    </source>
</evidence>
<proteinExistence type="inferred from homology"/>
<evidence type="ECO:0000259" key="18">
    <source>
        <dbReference type="Pfam" id="PF07156"/>
    </source>
</evidence>